<evidence type="ECO:0000313" key="8">
    <source>
        <dbReference type="Proteomes" id="UP000032737"/>
    </source>
</evidence>
<dbReference type="EMBL" id="FO681348">
    <property type="protein sequence ID" value="CCV65942.1"/>
    <property type="molecule type" value="Genomic_DNA"/>
</dbReference>
<keyword evidence="8" id="KW-1185">Reference proteome</keyword>
<dbReference type="STRING" id="61635.BN85309210"/>
<keyword evidence="3" id="KW-0963">Cytoplasm</keyword>
<comment type="subcellular location">
    <subcellularLocation>
        <location evidence="1">Cytoplasm</location>
    </subcellularLocation>
</comment>
<evidence type="ECO:0000256" key="6">
    <source>
        <dbReference type="ARBA" id="ARBA00041544"/>
    </source>
</evidence>
<evidence type="ECO:0000256" key="1">
    <source>
        <dbReference type="ARBA" id="ARBA00004496"/>
    </source>
</evidence>
<evidence type="ECO:0000313" key="7">
    <source>
        <dbReference type="EMBL" id="CCV65942.1"/>
    </source>
</evidence>
<dbReference type="RefSeq" id="WP_030004804.1">
    <property type="nucleotide sequence ID" value="NC_022549.1"/>
</dbReference>
<evidence type="ECO:0000256" key="5">
    <source>
        <dbReference type="ARBA" id="ARBA00039938"/>
    </source>
</evidence>
<dbReference type="GO" id="GO:0045892">
    <property type="term" value="P:negative regulation of DNA-templated transcription"/>
    <property type="evidence" value="ECO:0007669"/>
    <property type="project" value="UniProtKB-ARBA"/>
</dbReference>
<dbReference type="GO" id="GO:0003677">
    <property type="term" value="F:DNA binding"/>
    <property type="evidence" value="ECO:0007669"/>
    <property type="project" value="InterPro"/>
</dbReference>
<name>U4KNM0_9MOLU</name>
<evidence type="ECO:0000256" key="2">
    <source>
        <dbReference type="ARBA" id="ARBA00011738"/>
    </source>
</evidence>
<dbReference type="InterPro" id="IPR003735">
    <property type="entry name" value="Metal_Tscrpt_repr"/>
</dbReference>
<evidence type="ECO:0000256" key="4">
    <source>
        <dbReference type="ARBA" id="ARBA00022723"/>
    </source>
</evidence>
<gene>
    <name evidence="7" type="ORF">BN85309210</name>
</gene>
<protein>
    <recommendedName>
        <fullName evidence="5">Copper-sensing transcriptional repressor CsoR</fullName>
    </recommendedName>
    <alternativeName>
        <fullName evidence="6">Copper-sensitive operon repressor</fullName>
    </alternativeName>
</protein>
<dbReference type="AlphaFoldDB" id="U4KNM0"/>
<organism evidence="7 8">
    <name type="scientific">Acholeplasma brassicae</name>
    <dbReference type="NCBI Taxonomy" id="61635"/>
    <lineage>
        <taxon>Bacteria</taxon>
        <taxon>Bacillati</taxon>
        <taxon>Mycoplasmatota</taxon>
        <taxon>Mollicutes</taxon>
        <taxon>Acholeplasmatales</taxon>
        <taxon>Acholeplasmataceae</taxon>
        <taxon>Acholeplasma</taxon>
    </lineage>
</organism>
<proteinExistence type="predicted"/>
<dbReference type="InterPro" id="IPR038390">
    <property type="entry name" value="Metal_Tscrpt_repr_sf"/>
</dbReference>
<dbReference type="HOGENOM" id="CLU_130332_2_2_14"/>
<dbReference type="GO" id="GO:0005737">
    <property type="term" value="C:cytoplasm"/>
    <property type="evidence" value="ECO:0007669"/>
    <property type="project" value="UniProtKB-SubCell"/>
</dbReference>
<dbReference type="OrthoDB" id="9811244at2"/>
<dbReference type="Pfam" id="PF02583">
    <property type="entry name" value="Trns_repr_metal"/>
    <property type="match status" value="1"/>
</dbReference>
<keyword evidence="4" id="KW-0479">Metal-binding</keyword>
<accession>U4KNM0</accession>
<dbReference type="KEGG" id="abra:BN85309210"/>
<dbReference type="Gene3D" id="1.20.58.1000">
    <property type="entry name" value="Metal-sensitive repressor, helix protomer"/>
    <property type="match status" value="1"/>
</dbReference>
<dbReference type="GO" id="GO:0046872">
    <property type="term" value="F:metal ion binding"/>
    <property type="evidence" value="ECO:0007669"/>
    <property type="project" value="UniProtKB-KW"/>
</dbReference>
<dbReference type="PANTHER" id="PTHR33677">
    <property type="entry name" value="TRANSCRIPTIONAL REPRESSOR FRMR-RELATED"/>
    <property type="match status" value="1"/>
</dbReference>
<reference evidence="7 8" key="1">
    <citation type="journal article" date="2013" name="J. Mol. Microbiol. Biotechnol.">
        <title>Analysis of the Complete Genomes of Acholeplasma brassicae , A. palmae and A. laidlawii and Their Comparison to the Obligate Parasites from ' Candidatus Phytoplasma'.</title>
        <authorList>
            <person name="Kube M."/>
            <person name="Siewert C."/>
            <person name="Migdoll A.M."/>
            <person name="Duduk B."/>
            <person name="Holz S."/>
            <person name="Rabus R."/>
            <person name="Seemuller E."/>
            <person name="Mitrovic J."/>
            <person name="Muller I."/>
            <person name="Buttner C."/>
            <person name="Reinhardt R."/>
        </authorList>
    </citation>
    <scope>NUCLEOTIDE SEQUENCE [LARGE SCALE GENOMIC DNA]</scope>
    <source>
        <strain evidence="8">0502</strain>
    </source>
</reference>
<comment type="subunit">
    <text evidence="2">Homodimer.</text>
</comment>
<dbReference type="PANTHER" id="PTHR33677:SF4">
    <property type="entry name" value="COPPER-SENSING TRANSCRIPTIONAL REPRESSOR CSOR"/>
    <property type="match status" value="1"/>
</dbReference>
<sequence length="85" mass="9735">MKHKDALSSIKIAKGQIDFIQTMITEDRYCIDISNQIEAVVSLLRKTQKSIVKNHLDHCVKEAIESKDATQKIDEIKQLLDKVIK</sequence>
<dbReference type="Proteomes" id="UP000032737">
    <property type="component" value="Chromosome"/>
</dbReference>
<evidence type="ECO:0000256" key="3">
    <source>
        <dbReference type="ARBA" id="ARBA00022490"/>
    </source>
</evidence>